<proteinExistence type="predicted"/>
<dbReference type="AlphaFoldDB" id="A0A7C3QTT1"/>
<sequence>MVIGFPDILEEIREDEEGFYSKWRGIRLSSSKLDLQRGWHRRHLLGIKAESDLEKIQKGLLEVVRNCPQDLSCLEEAC</sequence>
<accession>A0A7C3QTT1</accession>
<comment type="caution">
    <text evidence="1">The sequence shown here is derived from an EMBL/GenBank/DDBJ whole genome shotgun (WGS) entry which is preliminary data.</text>
</comment>
<gene>
    <name evidence="1" type="ORF">ENX03_02300</name>
</gene>
<dbReference type="EMBL" id="DTMM01000043">
    <property type="protein sequence ID" value="HFT92772.1"/>
    <property type="molecule type" value="Genomic_DNA"/>
</dbReference>
<evidence type="ECO:0000313" key="1">
    <source>
        <dbReference type="EMBL" id="HFT92772.1"/>
    </source>
</evidence>
<protein>
    <submittedName>
        <fullName evidence="1">Uncharacterized protein</fullName>
    </submittedName>
</protein>
<organism evidence="1">
    <name type="scientific">Leptospirillum ferriphilum</name>
    <dbReference type="NCBI Taxonomy" id="178606"/>
    <lineage>
        <taxon>Bacteria</taxon>
        <taxon>Pseudomonadati</taxon>
        <taxon>Nitrospirota</taxon>
        <taxon>Nitrospiria</taxon>
        <taxon>Nitrospirales</taxon>
        <taxon>Nitrospiraceae</taxon>
        <taxon>Leptospirillum</taxon>
    </lineage>
</organism>
<name>A0A7C3QTT1_9BACT</name>
<reference evidence="1" key="1">
    <citation type="journal article" date="2020" name="mSystems">
        <title>Genome- and Community-Level Interaction Insights into Carbon Utilization and Element Cycling Functions of Hydrothermarchaeota in Hydrothermal Sediment.</title>
        <authorList>
            <person name="Zhou Z."/>
            <person name="Liu Y."/>
            <person name="Xu W."/>
            <person name="Pan J."/>
            <person name="Luo Z.H."/>
            <person name="Li M."/>
        </authorList>
    </citation>
    <scope>NUCLEOTIDE SEQUENCE [LARGE SCALE GENOMIC DNA]</scope>
    <source>
        <strain evidence="1">SpSt-902</strain>
    </source>
</reference>